<evidence type="ECO:0000313" key="3">
    <source>
        <dbReference type="Proteomes" id="UP001281761"/>
    </source>
</evidence>
<feature type="compositionally biased region" description="Low complexity" evidence="1">
    <location>
        <begin position="242"/>
        <end position="254"/>
    </location>
</feature>
<feature type="region of interest" description="Disordered" evidence="1">
    <location>
        <begin position="234"/>
        <end position="265"/>
    </location>
</feature>
<dbReference type="Proteomes" id="UP001281761">
    <property type="component" value="Unassembled WGS sequence"/>
</dbReference>
<organism evidence="2 3">
    <name type="scientific">Blattamonas nauphoetae</name>
    <dbReference type="NCBI Taxonomy" id="2049346"/>
    <lineage>
        <taxon>Eukaryota</taxon>
        <taxon>Metamonada</taxon>
        <taxon>Preaxostyla</taxon>
        <taxon>Oxymonadida</taxon>
        <taxon>Blattamonas</taxon>
    </lineage>
</organism>
<comment type="caution">
    <text evidence="2">The sequence shown here is derived from an EMBL/GenBank/DDBJ whole genome shotgun (WGS) entry which is preliminary data.</text>
</comment>
<evidence type="ECO:0000256" key="1">
    <source>
        <dbReference type="SAM" id="MobiDB-lite"/>
    </source>
</evidence>
<feature type="compositionally biased region" description="Basic and acidic residues" evidence="1">
    <location>
        <begin position="255"/>
        <end position="265"/>
    </location>
</feature>
<dbReference type="EMBL" id="JARBJD010000271">
    <property type="protein sequence ID" value="KAK2945133.1"/>
    <property type="molecule type" value="Genomic_DNA"/>
</dbReference>
<proteinExistence type="predicted"/>
<protein>
    <submittedName>
        <fullName evidence="2">Uncharacterized protein</fullName>
    </submittedName>
</protein>
<reference evidence="2 3" key="1">
    <citation type="journal article" date="2022" name="bioRxiv">
        <title>Genomics of Preaxostyla Flagellates Illuminates Evolutionary Transitions and the Path Towards Mitochondrial Loss.</title>
        <authorList>
            <person name="Novak L.V.F."/>
            <person name="Treitli S.C."/>
            <person name="Pyrih J."/>
            <person name="Halakuc P."/>
            <person name="Pipaliya S.V."/>
            <person name="Vacek V."/>
            <person name="Brzon O."/>
            <person name="Soukal P."/>
            <person name="Eme L."/>
            <person name="Dacks J.B."/>
            <person name="Karnkowska A."/>
            <person name="Elias M."/>
            <person name="Hampl V."/>
        </authorList>
    </citation>
    <scope>NUCLEOTIDE SEQUENCE [LARGE SCALE GENOMIC DNA]</scope>
    <source>
        <strain evidence="2">NAU3</strain>
        <tissue evidence="2">Gut</tissue>
    </source>
</reference>
<evidence type="ECO:0000313" key="2">
    <source>
        <dbReference type="EMBL" id="KAK2945133.1"/>
    </source>
</evidence>
<keyword evidence="3" id="KW-1185">Reference proteome</keyword>
<gene>
    <name evidence="2" type="ORF">BLNAU_19923</name>
</gene>
<name>A0ABQ9X0N0_9EUKA</name>
<sequence>MLSHPSTVFRSAPTEPDSCSPIQVPVTPFQAIGSFHFHDLTFTILTQSNSAETAAFHKDQPVAGEKWNRTRFAVNPRESETGADLEPISVRHSLIEDGHGIVASERSRLQVGLQQTVTEVQESSLPKSEESGMNRIPHTFHLSVMCCEAVFVRFLRETLPVPVSATIFSLCPKSRKRGDERIRGMSWEETMASRFESEHQFRHVRMNDRLDLTIDGWGDNKSTVVESTNIAAGSGESCPTAFKKSSNKSFVSKSEATEERNFDDF</sequence>
<accession>A0ABQ9X0N0</accession>